<dbReference type="PANTHER" id="PTHR11567">
    <property type="entry name" value="ACID PHOSPHATASE-RELATED"/>
    <property type="match status" value="1"/>
</dbReference>
<proteinExistence type="inferred from homology"/>
<evidence type="ECO:0000256" key="3">
    <source>
        <dbReference type="ARBA" id="ARBA00012646"/>
    </source>
</evidence>
<keyword evidence="7" id="KW-0325">Glycoprotein</keyword>
<keyword evidence="8" id="KW-1185">Reference proteome</keyword>
<reference evidence="9" key="1">
    <citation type="submission" date="2017-02" db="UniProtKB">
        <authorList>
            <consortium name="WormBaseParasite"/>
        </authorList>
    </citation>
    <scope>IDENTIFICATION</scope>
</reference>
<dbReference type="InterPro" id="IPR033379">
    <property type="entry name" value="Acid_Pase_AS"/>
</dbReference>
<dbReference type="InterPro" id="IPR029033">
    <property type="entry name" value="His_PPase_superfam"/>
</dbReference>
<dbReference type="AlphaFoldDB" id="A0A0N5AJ10"/>
<keyword evidence="6" id="KW-1015">Disulfide bond</keyword>
<organism evidence="8 9">
    <name type="scientific">Syphacia muris</name>
    <dbReference type="NCBI Taxonomy" id="451379"/>
    <lineage>
        <taxon>Eukaryota</taxon>
        <taxon>Metazoa</taxon>
        <taxon>Ecdysozoa</taxon>
        <taxon>Nematoda</taxon>
        <taxon>Chromadorea</taxon>
        <taxon>Rhabditida</taxon>
        <taxon>Spirurina</taxon>
        <taxon>Oxyuridomorpha</taxon>
        <taxon>Oxyuroidea</taxon>
        <taxon>Oxyuridae</taxon>
        <taxon>Syphacia</taxon>
    </lineage>
</organism>
<evidence type="ECO:0000256" key="1">
    <source>
        <dbReference type="ARBA" id="ARBA00000032"/>
    </source>
</evidence>
<dbReference type="STRING" id="451379.A0A0N5AJ10"/>
<evidence type="ECO:0000256" key="7">
    <source>
        <dbReference type="ARBA" id="ARBA00023180"/>
    </source>
</evidence>
<dbReference type="Proteomes" id="UP000046393">
    <property type="component" value="Unplaced"/>
</dbReference>
<dbReference type="GO" id="GO:0003993">
    <property type="term" value="F:acid phosphatase activity"/>
    <property type="evidence" value="ECO:0007669"/>
    <property type="project" value="UniProtKB-EC"/>
</dbReference>
<dbReference type="PANTHER" id="PTHR11567:SF211">
    <property type="entry name" value="PROSTATIC ACID PHOSPHATASE"/>
    <property type="match status" value="1"/>
</dbReference>
<evidence type="ECO:0000256" key="5">
    <source>
        <dbReference type="ARBA" id="ARBA00022801"/>
    </source>
</evidence>
<dbReference type="InterPro" id="IPR050645">
    <property type="entry name" value="Histidine_acid_phosphatase"/>
</dbReference>
<evidence type="ECO:0000256" key="6">
    <source>
        <dbReference type="ARBA" id="ARBA00023157"/>
    </source>
</evidence>
<dbReference type="SUPFAM" id="SSF53254">
    <property type="entry name" value="Phosphoglycerate mutase-like"/>
    <property type="match status" value="1"/>
</dbReference>
<dbReference type="Pfam" id="PF00328">
    <property type="entry name" value="His_Phos_2"/>
    <property type="match status" value="1"/>
</dbReference>
<name>A0A0N5AJ10_9BILA</name>
<keyword evidence="5" id="KW-0378">Hydrolase</keyword>
<dbReference type="EC" id="3.1.3.2" evidence="3"/>
<evidence type="ECO:0000313" key="8">
    <source>
        <dbReference type="Proteomes" id="UP000046393"/>
    </source>
</evidence>
<dbReference type="InterPro" id="IPR000560">
    <property type="entry name" value="His_Pase_clade-2"/>
</dbReference>
<keyword evidence="4" id="KW-0732">Signal</keyword>
<dbReference type="WBParaSite" id="SMUV_0000442701-mRNA-1">
    <property type="protein sequence ID" value="SMUV_0000442701-mRNA-1"/>
    <property type="gene ID" value="SMUV_0000442701"/>
</dbReference>
<dbReference type="CDD" id="cd07061">
    <property type="entry name" value="HP_HAP_like"/>
    <property type="match status" value="1"/>
</dbReference>
<dbReference type="PROSITE" id="PS00778">
    <property type="entry name" value="HIS_ACID_PHOSPHAT_2"/>
    <property type="match status" value="1"/>
</dbReference>
<protein>
    <recommendedName>
        <fullName evidence="3">acid phosphatase</fullName>
        <ecNumber evidence="3">3.1.3.2</ecNumber>
    </recommendedName>
</protein>
<dbReference type="Gene3D" id="3.40.50.1240">
    <property type="entry name" value="Phosphoglycerate mutase-like"/>
    <property type="match status" value="1"/>
</dbReference>
<comment type="catalytic activity">
    <reaction evidence="1">
        <text>a phosphate monoester + H2O = an alcohol + phosphate</text>
        <dbReference type="Rhea" id="RHEA:15017"/>
        <dbReference type="ChEBI" id="CHEBI:15377"/>
        <dbReference type="ChEBI" id="CHEBI:30879"/>
        <dbReference type="ChEBI" id="CHEBI:43474"/>
        <dbReference type="ChEBI" id="CHEBI:67140"/>
        <dbReference type="EC" id="3.1.3.2"/>
    </reaction>
</comment>
<sequence length="420" mass="48079">MEIVRLREALRMIHIQKKGMERLVKLGRKLKQLYVDELNFLSSDFRSDEIYIRSTDVNRTLISATSAMIGVYYDNGTKPNTQYPQGIWPAHFVPIPIHTVDLSTDHMVNPTVPCKRYYWLWNNAMKTEEFQKLRTENQEMLANLSEATGVENVALETLWSIYDPIYNELSDKRATVIDKEFFEKLEPVKKLVDDMAEGLYISTFDGIPLKSEIARIRGGGLLWNVLNRIDQKIYCSDESNKVKVECNWISGLKLYAYSGHDTTLSGFLTALNAKEKVLPLGPAFYGAALTFELWRLTNGTIAIKMRFIQDDDVIPNVRTIRGTNGLKDVTHTIEGCEHAEGFCLYNIIRQNAEKYFVDDYSTLCEDTSMMNPQNTPSPLRAETNGSSDQMIRFAQLILIAQLISALLMTKNLQLLSYFYI</sequence>
<evidence type="ECO:0000256" key="2">
    <source>
        <dbReference type="ARBA" id="ARBA00005375"/>
    </source>
</evidence>
<accession>A0A0N5AJ10</accession>
<evidence type="ECO:0000313" key="9">
    <source>
        <dbReference type="WBParaSite" id="SMUV_0000442701-mRNA-1"/>
    </source>
</evidence>
<evidence type="ECO:0000256" key="4">
    <source>
        <dbReference type="ARBA" id="ARBA00022729"/>
    </source>
</evidence>
<comment type="similarity">
    <text evidence="2">Belongs to the histidine acid phosphatase family.</text>
</comment>